<protein>
    <recommendedName>
        <fullName evidence="3">Glycolate utilization protein</fullName>
    </recommendedName>
</protein>
<dbReference type="SUPFAM" id="SSF143744">
    <property type="entry name" value="GlcG-like"/>
    <property type="match status" value="1"/>
</dbReference>
<dbReference type="Proteomes" id="UP000216442">
    <property type="component" value="Unassembled WGS sequence"/>
</dbReference>
<dbReference type="PANTHER" id="PTHR34309:SF1">
    <property type="entry name" value="PROTEIN GLCG"/>
    <property type="match status" value="1"/>
</dbReference>
<sequence length="188" mass="19483">MQSSQLPKTQKAIRFLEVPKDVTDVDRRRISRALTQYVCPAEPFDRNPTVRRILLALTSLHAQTVIAAGENRATEIGVPINISVLDAAAHLKAFSRMDGALLGSIDIAIGKAKTAALFGMATEAIGEFCKPGGTSPGLEQTNGGLVVFAGGIPLFAPDGSLLGAVGVSGGAVAQDREVAEAAVAALSY</sequence>
<dbReference type="InterPro" id="IPR038084">
    <property type="entry name" value="PduO/GlcC-like_sf"/>
</dbReference>
<dbReference type="PANTHER" id="PTHR34309">
    <property type="entry name" value="SLR1406 PROTEIN"/>
    <property type="match status" value="1"/>
</dbReference>
<dbReference type="EMBL" id="NPKJ01000060">
    <property type="protein sequence ID" value="PAQ07357.1"/>
    <property type="molecule type" value="Genomic_DNA"/>
</dbReference>
<dbReference type="InterPro" id="IPR052517">
    <property type="entry name" value="GlcG_carb_metab_protein"/>
</dbReference>
<evidence type="ECO:0008006" key="3">
    <source>
        <dbReference type="Google" id="ProtNLM"/>
    </source>
</evidence>
<evidence type="ECO:0000313" key="1">
    <source>
        <dbReference type="EMBL" id="PAQ07357.1"/>
    </source>
</evidence>
<organism evidence="1 2">
    <name type="scientific">Mesorhizobium temperatum</name>
    <dbReference type="NCBI Taxonomy" id="241416"/>
    <lineage>
        <taxon>Bacteria</taxon>
        <taxon>Pseudomonadati</taxon>
        <taxon>Pseudomonadota</taxon>
        <taxon>Alphaproteobacteria</taxon>
        <taxon>Hyphomicrobiales</taxon>
        <taxon>Phyllobacteriaceae</taxon>
        <taxon>Mesorhizobium</taxon>
    </lineage>
</organism>
<accession>A0A271LHN1</accession>
<dbReference type="AlphaFoldDB" id="A0A271LHN1"/>
<dbReference type="Pfam" id="PF03928">
    <property type="entry name" value="HbpS-like"/>
    <property type="match status" value="1"/>
</dbReference>
<dbReference type="Gene3D" id="3.30.450.150">
    <property type="entry name" value="Haem-degrading domain"/>
    <property type="match status" value="1"/>
</dbReference>
<gene>
    <name evidence="1" type="ORF">CIT26_22020</name>
</gene>
<name>A0A271LHN1_9HYPH</name>
<evidence type="ECO:0000313" key="2">
    <source>
        <dbReference type="Proteomes" id="UP000216442"/>
    </source>
</evidence>
<reference evidence="1 2" key="1">
    <citation type="submission" date="2017-08" db="EMBL/GenBank/DDBJ databases">
        <title>Mesorhizobium wenxinae sp. nov., a novel rhizobial species isolated from root nodules of chickpea (Cicer arietinum L.).</title>
        <authorList>
            <person name="Zhang J."/>
        </authorList>
    </citation>
    <scope>NUCLEOTIDE SEQUENCE [LARGE SCALE GENOMIC DNA]</scope>
    <source>
        <strain evidence="1 2">SDW018</strain>
    </source>
</reference>
<proteinExistence type="predicted"/>
<comment type="caution">
    <text evidence="1">The sequence shown here is derived from an EMBL/GenBank/DDBJ whole genome shotgun (WGS) entry which is preliminary data.</text>
</comment>
<dbReference type="OrthoDB" id="9815788at2"/>
<keyword evidence="2" id="KW-1185">Reference proteome</keyword>
<dbReference type="InterPro" id="IPR005624">
    <property type="entry name" value="PduO/GlcC-like"/>
</dbReference>